<dbReference type="SUPFAM" id="SSF53474">
    <property type="entry name" value="alpha/beta-Hydrolases"/>
    <property type="match status" value="1"/>
</dbReference>
<dbReference type="Proteomes" id="UP000252008">
    <property type="component" value="Unassembled WGS sequence"/>
</dbReference>
<dbReference type="InterPro" id="IPR029058">
    <property type="entry name" value="AB_hydrolase_fold"/>
</dbReference>
<dbReference type="Pfam" id="PF12697">
    <property type="entry name" value="Abhydrolase_6"/>
    <property type="match status" value="1"/>
</dbReference>
<dbReference type="PRINTS" id="PR00111">
    <property type="entry name" value="ABHYDROLASE"/>
</dbReference>
<organism evidence="2 3">
    <name type="scientific">Mycolicibacterium parafortuitum</name>
    <name type="common">Mycobacterium parafortuitum</name>
    <dbReference type="NCBI Taxonomy" id="39692"/>
    <lineage>
        <taxon>Bacteria</taxon>
        <taxon>Bacillati</taxon>
        <taxon>Actinomycetota</taxon>
        <taxon>Actinomycetes</taxon>
        <taxon>Mycobacteriales</taxon>
        <taxon>Mycobacteriaceae</taxon>
        <taxon>Mycolicibacterium</taxon>
    </lineage>
</organism>
<dbReference type="GO" id="GO:0016020">
    <property type="term" value="C:membrane"/>
    <property type="evidence" value="ECO:0007669"/>
    <property type="project" value="TreeGrafter"/>
</dbReference>
<dbReference type="PANTHER" id="PTHR43798:SF5">
    <property type="entry name" value="MONOACYLGLYCEROL LIPASE ABHD6"/>
    <property type="match status" value="1"/>
</dbReference>
<name>A0A375YLU2_MYCPF</name>
<dbReference type="EMBL" id="UEGS01000001">
    <property type="protein sequence ID" value="SRX82118.1"/>
    <property type="molecule type" value="Genomic_DNA"/>
</dbReference>
<feature type="domain" description="AB hydrolase-1" evidence="1">
    <location>
        <begin position="49"/>
        <end position="278"/>
    </location>
</feature>
<accession>A0A375YLU2</accession>
<dbReference type="GO" id="GO:0046464">
    <property type="term" value="P:acylglycerol catabolic process"/>
    <property type="evidence" value="ECO:0007669"/>
    <property type="project" value="TreeGrafter"/>
</dbReference>
<keyword evidence="3" id="KW-1185">Reference proteome</keyword>
<protein>
    <submittedName>
        <fullName evidence="2">Alpha/beta hydrolase [Azorhizobium caulinodans ORS 571]</fullName>
    </submittedName>
</protein>
<evidence type="ECO:0000313" key="2">
    <source>
        <dbReference type="EMBL" id="SRX82118.1"/>
    </source>
</evidence>
<sequence>MKGAQHMENSLSLMAETRYLDGPSARFAYRRFGAGTGVPLVLALRFRGTMDHWDPAFLDALGAEREVILFDNIGHGRTSGVAPASMAALAGGLTEFVDTLGLSEVDLLGWSLGGIVVQAATLQRPDLVRRLIVAGSSPGGGVPGMPQPDPKIWQVATKPVNDDDDFLYLFFPDEDPGRKRGLESLRRLDDRVLSPEHVPVSIETMQAQLAVIASTGSSIWDRLREITIPTLVANGAHDRMIDAYATFAMVGRMPNAKAILYSDAGHGFLFQHVTDFAREIVEFLA</sequence>
<keyword evidence="2" id="KW-0378">Hydrolase</keyword>
<dbReference type="InterPro" id="IPR000073">
    <property type="entry name" value="AB_hydrolase_1"/>
</dbReference>
<evidence type="ECO:0000313" key="3">
    <source>
        <dbReference type="Proteomes" id="UP000252008"/>
    </source>
</evidence>
<dbReference type="InterPro" id="IPR050266">
    <property type="entry name" value="AB_hydrolase_sf"/>
</dbReference>
<dbReference type="PANTHER" id="PTHR43798">
    <property type="entry name" value="MONOACYLGLYCEROL LIPASE"/>
    <property type="match status" value="1"/>
</dbReference>
<evidence type="ECO:0000259" key="1">
    <source>
        <dbReference type="Pfam" id="PF12697"/>
    </source>
</evidence>
<dbReference type="AlphaFoldDB" id="A0A375YLU2"/>
<gene>
    <name evidence="2" type="ORF">MPP7335_03876</name>
</gene>
<dbReference type="GO" id="GO:0047372">
    <property type="term" value="F:monoacylglycerol lipase activity"/>
    <property type="evidence" value="ECO:0007669"/>
    <property type="project" value="TreeGrafter"/>
</dbReference>
<reference evidence="2 3" key="1">
    <citation type="submission" date="2018-05" db="EMBL/GenBank/DDBJ databases">
        <authorList>
            <consortium name="IHU Genomes"/>
        </authorList>
    </citation>
    <scope>NUCLEOTIDE SEQUENCE [LARGE SCALE GENOMIC DNA]</scope>
    <source>
        <strain evidence="2 3">P7335</strain>
    </source>
</reference>
<dbReference type="STRING" id="39692.BST38_12700"/>
<proteinExistence type="predicted"/>
<dbReference type="Gene3D" id="3.40.50.1820">
    <property type="entry name" value="alpha/beta hydrolase"/>
    <property type="match status" value="1"/>
</dbReference>